<accession>A0A9D1YVW0</accession>
<dbReference type="InterPro" id="IPR051351">
    <property type="entry name" value="Ascorbate-PTS_EIIA_comp"/>
</dbReference>
<dbReference type="InterPro" id="IPR002178">
    <property type="entry name" value="PTS_EIIA_type-2_dom"/>
</dbReference>
<gene>
    <name evidence="12" type="ORF">H9830_10915</name>
</gene>
<evidence type="ECO:0000259" key="11">
    <source>
        <dbReference type="PROSITE" id="PS51094"/>
    </source>
</evidence>
<proteinExistence type="predicted"/>
<dbReference type="GO" id="GO:0005737">
    <property type="term" value="C:cytoplasm"/>
    <property type="evidence" value="ECO:0007669"/>
    <property type="project" value="UniProtKB-SubCell"/>
</dbReference>
<dbReference type="InterPro" id="IPR016152">
    <property type="entry name" value="PTrfase/Anion_transptr"/>
</dbReference>
<comment type="caution">
    <text evidence="12">The sequence shown here is derived from an EMBL/GenBank/DDBJ whole genome shotgun (WGS) entry which is preliminary data.</text>
</comment>
<evidence type="ECO:0000256" key="1">
    <source>
        <dbReference type="ARBA" id="ARBA00004496"/>
    </source>
</evidence>
<keyword evidence="6" id="KW-0598">Phosphotransferase system</keyword>
<sequence length="152" mass="15795">MNAEVRVEAATFASGVSAESWRDAVRAAGLDLVNAAAVGPAYIDEMVQLIENSGPYCVVAPHVAVPHSNAGSLVRQSGMAVVVLDEPVTFGHPYNDPVRVVIAIAARTAKQHITMLAALANALDRPGAVKELIAASDKDAALKALRASVRTS</sequence>
<evidence type="ECO:0000256" key="2">
    <source>
        <dbReference type="ARBA" id="ARBA00022448"/>
    </source>
</evidence>
<name>A0A9D1YVW0_9MICO</name>
<dbReference type="PROSITE" id="PS51094">
    <property type="entry name" value="PTS_EIIA_TYPE_2"/>
    <property type="match status" value="1"/>
</dbReference>
<keyword evidence="4" id="KW-0597">Phosphoprotein</keyword>
<evidence type="ECO:0000313" key="12">
    <source>
        <dbReference type="EMBL" id="HIY66774.1"/>
    </source>
</evidence>
<feature type="domain" description="PTS EIIA type-2" evidence="11">
    <location>
        <begin position="5"/>
        <end position="148"/>
    </location>
</feature>
<evidence type="ECO:0000313" key="13">
    <source>
        <dbReference type="Proteomes" id="UP000824005"/>
    </source>
</evidence>
<evidence type="ECO:0000256" key="7">
    <source>
        <dbReference type="ARBA" id="ARBA00022777"/>
    </source>
</evidence>
<protein>
    <recommendedName>
        <fullName evidence="9">Ascorbate-specific PTS system EIIA component</fullName>
    </recommendedName>
    <alternativeName>
        <fullName evidence="10">Ascorbate-specific phosphotransferase enzyme IIA component</fullName>
    </alternativeName>
</protein>
<organism evidence="12 13">
    <name type="scientific">Candidatus Agrococcus pullicola</name>
    <dbReference type="NCBI Taxonomy" id="2838429"/>
    <lineage>
        <taxon>Bacteria</taxon>
        <taxon>Bacillati</taxon>
        <taxon>Actinomycetota</taxon>
        <taxon>Actinomycetes</taxon>
        <taxon>Micrococcales</taxon>
        <taxon>Microbacteriaceae</taxon>
        <taxon>Agrococcus</taxon>
    </lineage>
</organism>
<reference evidence="12" key="1">
    <citation type="journal article" date="2021" name="PeerJ">
        <title>Extensive microbial diversity within the chicken gut microbiome revealed by metagenomics and culture.</title>
        <authorList>
            <person name="Gilroy R."/>
            <person name="Ravi A."/>
            <person name="Getino M."/>
            <person name="Pursley I."/>
            <person name="Horton D.L."/>
            <person name="Alikhan N.F."/>
            <person name="Baker D."/>
            <person name="Gharbi K."/>
            <person name="Hall N."/>
            <person name="Watson M."/>
            <person name="Adriaenssens E.M."/>
            <person name="Foster-Nyarko E."/>
            <person name="Jarju S."/>
            <person name="Secka A."/>
            <person name="Antonio M."/>
            <person name="Oren A."/>
            <person name="Chaudhuri R.R."/>
            <person name="La Ragione R."/>
            <person name="Hildebrand F."/>
            <person name="Pallen M.J."/>
        </authorList>
    </citation>
    <scope>NUCLEOTIDE SEQUENCE</scope>
    <source>
        <strain evidence="12">ChiGjej1B1-98</strain>
    </source>
</reference>
<keyword evidence="2" id="KW-0813">Transport</keyword>
<comment type="function">
    <text evidence="8">The phosphoenolpyruvate-dependent sugar phosphotransferase system (sugar PTS), a major carbohydrate active transport system, catalyzes the phosphorylation of incoming sugar substrates concomitantly with their translocation across the cell membrane. The enzyme II UlaABC PTS system is involved in ascorbate transport.</text>
</comment>
<reference evidence="12" key="2">
    <citation type="submission" date="2021-04" db="EMBL/GenBank/DDBJ databases">
        <authorList>
            <person name="Gilroy R."/>
        </authorList>
    </citation>
    <scope>NUCLEOTIDE SEQUENCE</scope>
    <source>
        <strain evidence="12">ChiGjej1B1-98</strain>
    </source>
</reference>
<evidence type="ECO:0000256" key="4">
    <source>
        <dbReference type="ARBA" id="ARBA00022553"/>
    </source>
</evidence>
<keyword evidence="12" id="KW-0762">Sugar transport</keyword>
<dbReference type="GO" id="GO:0009401">
    <property type="term" value="P:phosphoenolpyruvate-dependent sugar phosphotransferase system"/>
    <property type="evidence" value="ECO:0007669"/>
    <property type="project" value="UniProtKB-KW"/>
</dbReference>
<dbReference type="EMBL" id="DXDC01000327">
    <property type="protein sequence ID" value="HIY66774.1"/>
    <property type="molecule type" value="Genomic_DNA"/>
</dbReference>
<dbReference type="CDD" id="cd00211">
    <property type="entry name" value="PTS_IIA_fru"/>
    <property type="match status" value="1"/>
</dbReference>
<evidence type="ECO:0000256" key="8">
    <source>
        <dbReference type="ARBA" id="ARBA00037387"/>
    </source>
</evidence>
<dbReference type="Proteomes" id="UP000824005">
    <property type="component" value="Unassembled WGS sequence"/>
</dbReference>
<evidence type="ECO:0000256" key="9">
    <source>
        <dbReference type="ARBA" id="ARBA00041175"/>
    </source>
</evidence>
<dbReference type="Pfam" id="PF00359">
    <property type="entry name" value="PTS_EIIA_2"/>
    <property type="match status" value="1"/>
</dbReference>
<dbReference type="SUPFAM" id="SSF55804">
    <property type="entry name" value="Phoshotransferase/anion transport protein"/>
    <property type="match status" value="1"/>
</dbReference>
<keyword evidence="3" id="KW-0963">Cytoplasm</keyword>
<evidence type="ECO:0000256" key="6">
    <source>
        <dbReference type="ARBA" id="ARBA00022683"/>
    </source>
</evidence>
<dbReference type="GO" id="GO:0016301">
    <property type="term" value="F:kinase activity"/>
    <property type="evidence" value="ECO:0007669"/>
    <property type="project" value="UniProtKB-KW"/>
</dbReference>
<evidence type="ECO:0000256" key="10">
    <source>
        <dbReference type="ARBA" id="ARBA00042072"/>
    </source>
</evidence>
<keyword evidence="7" id="KW-0418">Kinase</keyword>
<evidence type="ECO:0000256" key="5">
    <source>
        <dbReference type="ARBA" id="ARBA00022679"/>
    </source>
</evidence>
<dbReference type="AlphaFoldDB" id="A0A9D1YVW0"/>
<evidence type="ECO:0000256" key="3">
    <source>
        <dbReference type="ARBA" id="ARBA00022490"/>
    </source>
</evidence>
<keyword evidence="5" id="KW-0808">Transferase</keyword>
<dbReference type="PANTHER" id="PTHR36203">
    <property type="entry name" value="ASCORBATE-SPECIFIC PTS SYSTEM EIIA COMPONENT"/>
    <property type="match status" value="1"/>
</dbReference>
<dbReference type="Gene3D" id="3.40.930.10">
    <property type="entry name" value="Mannitol-specific EII, Chain A"/>
    <property type="match status" value="1"/>
</dbReference>
<comment type="subcellular location">
    <subcellularLocation>
        <location evidence="1">Cytoplasm</location>
    </subcellularLocation>
</comment>
<dbReference type="PANTHER" id="PTHR36203:SF1">
    <property type="entry name" value="ASCORBATE-SPECIFIC PTS SYSTEM EIIA COMPONENT"/>
    <property type="match status" value="1"/>
</dbReference>